<evidence type="ECO:0000313" key="5">
    <source>
        <dbReference type="Proteomes" id="UP001326715"/>
    </source>
</evidence>
<dbReference type="Proteomes" id="UP000183788">
    <property type="component" value="Unassembled WGS sequence"/>
</dbReference>
<protein>
    <recommendedName>
        <fullName evidence="6">RHS repeat-associated core domain-containing protein</fullName>
    </recommendedName>
</protein>
<evidence type="ECO:0000313" key="2">
    <source>
        <dbReference type="EMBL" id="SFW52636.1"/>
    </source>
</evidence>
<proteinExistence type="predicted"/>
<feature type="signal peptide" evidence="1">
    <location>
        <begin position="1"/>
        <end position="23"/>
    </location>
</feature>
<keyword evidence="5" id="KW-1185">Reference proteome</keyword>
<organism evidence="2 4">
    <name type="scientific">Chitinophaga sancti</name>
    <dbReference type="NCBI Taxonomy" id="1004"/>
    <lineage>
        <taxon>Bacteria</taxon>
        <taxon>Pseudomonadati</taxon>
        <taxon>Bacteroidota</taxon>
        <taxon>Chitinophagia</taxon>
        <taxon>Chitinophagales</taxon>
        <taxon>Chitinophagaceae</taxon>
        <taxon>Chitinophaga</taxon>
    </lineage>
</organism>
<evidence type="ECO:0000313" key="4">
    <source>
        <dbReference type="Proteomes" id="UP000183788"/>
    </source>
</evidence>
<reference evidence="2 4" key="1">
    <citation type="submission" date="2016-11" db="EMBL/GenBank/DDBJ databases">
        <authorList>
            <person name="Jaros S."/>
            <person name="Januszkiewicz K."/>
            <person name="Wedrychowicz H."/>
        </authorList>
    </citation>
    <scope>NUCLEOTIDE SEQUENCE [LARGE SCALE GENOMIC DNA]</scope>
    <source>
        <strain evidence="2 4">DSM 784</strain>
    </source>
</reference>
<accession>A0A1K1PYS1</accession>
<dbReference type="AlphaFoldDB" id="A0A1K1PYS1"/>
<dbReference type="RefSeq" id="WP_072360167.1">
    <property type="nucleotide sequence ID" value="NZ_CBHWAX010000005.1"/>
</dbReference>
<dbReference type="EMBL" id="CP140154">
    <property type="protein sequence ID" value="WQG92944.1"/>
    <property type="molecule type" value="Genomic_DNA"/>
</dbReference>
<reference evidence="3 5" key="2">
    <citation type="submission" date="2023-11" db="EMBL/GenBank/DDBJ databases">
        <title>MicrobeMod: A computational toolkit for identifying prokaryotic methylation and restriction-modification with nanopore sequencing.</title>
        <authorList>
            <person name="Crits-Christoph A."/>
            <person name="Kang S.C."/>
            <person name="Lee H."/>
            <person name="Ostrov N."/>
        </authorList>
    </citation>
    <scope>NUCLEOTIDE SEQUENCE [LARGE SCALE GENOMIC DNA]</scope>
    <source>
        <strain evidence="3 5">ATCC 23090</strain>
    </source>
</reference>
<gene>
    <name evidence="2" type="ORF">SAMN05661012_02371</name>
    <name evidence="3" type="ORF">SR876_15595</name>
</gene>
<dbReference type="EMBL" id="FPIZ01000006">
    <property type="protein sequence ID" value="SFW52636.1"/>
    <property type="molecule type" value="Genomic_DNA"/>
</dbReference>
<dbReference type="Proteomes" id="UP001326715">
    <property type="component" value="Chromosome"/>
</dbReference>
<feature type="chain" id="PRO_5012476127" description="RHS repeat-associated core domain-containing protein" evidence="1">
    <location>
        <begin position="24"/>
        <end position="82"/>
    </location>
</feature>
<evidence type="ECO:0000313" key="3">
    <source>
        <dbReference type="EMBL" id="WQG92944.1"/>
    </source>
</evidence>
<name>A0A1K1PYS1_9BACT</name>
<evidence type="ECO:0008006" key="6">
    <source>
        <dbReference type="Google" id="ProtNLM"/>
    </source>
</evidence>
<keyword evidence="1" id="KW-0732">Signal</keyword>
<evidence type="ECO:0000256" key="1">
    <source>
        <dbReference type="SAM" id="SignalP"/>
    </source>
</evidence>
<dbReference type="OrthoDB" id="674862at2"/>
<sequence>MKHIRLTALAAVLTIVTISATQAAKSFRSLVYWYDPFTYDYLGSTFDKDNPPTGCKGNGGLCAYGYSSPDPTTTSIARAFKE</sequence>